<protein>
    <recommendedName>
        <fullName evidence="1">Winged helix-turn helix domain-containing protein</fullName>
    </recommendedName>
</protein>
<evidence type="ECO:0000259" key="1">
    <source>
        <dbReference type="Pfam" id="PF13592"/>
    </source>
</evidence>
<evidence type="ECO:0000313" key="3">
    <source>
        <dbReference type="Proteomes" id="UP000199013"/>
    </source>
</evidence>
<organism evidence="2 3">
    <name type="scientific">Candidatus Protofrankia californiensis</name>
    <dbReference type="NCBI Taxonomy" id="1839754"/>
    <lineage>
        <taxon>Bacteria</taxon>
        <taxon>Bacillati</taxon>
        <taxon>Actinomycetota</taxon>
        <taxon>Actinomycetes</taxon>
        <taxon>Frankiales</taxon>
        <taxon>Frankiaceae</taxon>
        <taxon>Protofrankia</taxon>
    </lineage>
</organism>
<name>A0A1C3P0Q4_9ACTN</name>
<feature type="domain" description="Winged helix-turn helix" evidence="1">
    <location>
        <begin position="51"/>
        <end position="105"/>
    </location>
</feature>
<keyword evidence="3" id="KW-1185">Reference proteome</keyword>
<dbReference type="Pfam" id="PF13592">
    <property type="entry name" value="HTH_33"/>
    <property type="match status" value="1"/>
</dbReference>
<accession>A0A1C3P0Q4</accession>
<gene>
    <name evidence="2" type="ORF">FDG2_3763</name>
</gene>
<dbReference type="SUPFAM" id="SSF46689">
    <property type="entry name" value="Homeodomain-like"/>
    <property type="match status" value="1"/>
</dbReference>
<proteinExistence type="predicted"/>
<dbReference type="AlphaFoldDB" id="A0A1C3P0Q4"/>
<sequence>MEKWRRTWREGGLDALRSTGPLPVERLSAGQRQRLEGELGRGSAVHGWDDGQGWTLARVTTVIGRLFHLGYTIQGVWKLLRRHGWSVQQPVRRALERDEAAVEVWPRVQGPRRTWAPGSVSRTRQGRA</sequence>
<dbReference type="InterPro" id="IPR009057">
    <property type="entry name" value="Homeodomain-like_sf"/>
</dbReference>
<reference evidence="3" key="1">
    <citation type="submission" date="2016-02" db="EMBL/GenBank/DDBJ databases">
        <authorList>
            <person name="Wibberg D."/>
        </authorList>
    </citation>
    <scope>NUCLEOTIDE SEQUENCE [LARGE SCALE GENOMIC DNA]</scope>
</reference>
<evidence type="ECO:0000313" key="2">
    <source>
        <dbReference type="EMBL" id="SBW23402.1"/>
    </source>
</evidence>
<dbReference type="EMBL" id="FLUV01001579">
    <property type="protein sequence ID" value="SBW23402.1"/>
    <property type="molecule type" value="Genomic_DNA"/>
</dbReference>
<dbReference type="InterPro" id="IPR025959">
    <property type="entry name" value="Winged_HTH_dom"/>
</dbReference>
<dbReference type="Proteomes" id="UP000199013">
    <property type="component" value="Unassembled WGS sequence"/>
</dbReference>